<keyword evidence="7" id="KW-0175">Coiled coil</keyword>
<evidence type="ECO:0000256" key="1">
    <source>
        <dbReference type="ARBA" id="ARBA00004604"/>
    </source>
</evidence>
<reference evidence="10" key="1">
    <citation type="submission" date="2022-11" db="UniProtKB">
        <authorList>
            <consortium name="WormBaseParasite"/>
        </authorList>
    </citation>
    <scope>IDENTIFICATION</scope>
</reference>
<evidence type="ECO:0000256" key="3">
    <source>
        <dbReference type="ARBA" id="ARBA00022517"/>
    </source>
</evidence>
<evidence type="ECO:0000256" key="4">
    <source>
        <dbReference type="ARBA" id="ARBA00022552"/>
    </source>
</evidence>
<comment type="subunit">
    <text evidence="6">Associates with 90S and pre-40S pre-ribosomal particles.</text>
</comment>
<protein>
    <recommendedName>
        <fullName evidence="6">rRNA biogenesis protein RRP36</fullName>
    </recommendedName>
</protein>
<sequence length="391" mass="46214">MEHELNGIKRTFPKKKYGGKNALKQVFLKKSRKDRGNRDAASISVDPTEGATLRAMRKVKKGSKARRRSRAAKFAAKIEMKKKAVEKHDDNEPDQEVSNEMAEREAGEMDKSSRIPFVNSTSGDDDSTDGEESEENIIDDRKTEKEDEADEMNSENEAVDDRESFRREIANMPMAKVKQLKERIGMKLFNKAFFGEMTEHDTTKKPIAETTKNSFIRDNPKRPREISSKHPVSKFRNVYANERIEKTRFDPRFDERCGPYDEYIHRTNYAFLNEMRQNEKKMLEKEIQKSKREDPERAQRAKEILRRMNNREKSLAEKERYKEVLREVRRENNERLRQGKKAVFLRRAELKMRVMEKKFEELKKTNTLDRYLEKKAKKQNRKADRPVCHAN</sequence>
<keyword evidence="9" id="KW-1185">Reference proteome</keyword>
<dbReference type="GO" id="GO:0030686">
    <property type="term" value="C:90S preribosome"/>
    <property type="evidence" value="ECO:0007669"/>
    <property type="project" value="TreeGrafter"/>
</dbReference>
<feature type="compositionally biased region" description="Acidic residues" evidence="8">
    <location>
        <begin position="123"/>
        <end position="137"/>
    </location>
</feature>
<comment type="similarity">
    <text evidence="2 6">Belongs to the RRP36 family.</text>
</comment>
<evidence type="ECO:0000256" key="2">
    <source>
        <dbReference type="ARBA" id="ARBA00009418"/>
    </source>
</evidence>
<evidence type="ECO:0000256" key="8">
    <source>
        <dbReference type="SAM" id="MobiDB-lite"/>
    </source>
</evidence>
<feature type="compositionally biased region" description="Basic and acidic residues" evidence="8">
    <location>
        <begin position="76"/>
        <end position="90"/>
    </location>
</feature>
<accession>A0A915C9D0</accession>
<feature type="compositionally biased region" description="Acidic residues" evidence="8">
    <location>
        <begin position="146"/>
        <end position="158"/>
    </location>
</feature>
<feature type="compositionally biased region" description="Basic and acidic residues" evidence="8">
    <location>
        <begin position="101"/>
        <end position="113"/>
    </location>
</feature>
<dbReference type="InterPro" id="IPR009292">
    <property type="entry name" value="RRP36"/>
</dbReference>
<keyword evidence="4 6" id="KW-0698">rRNA processing</keyword>
<dbReference type="Proteomes" id="UP000887569">
    <property type="component" value="Unplaced"/>
</dbReference>
<dbReference type="Pfam" id="PF06102">
    <property type="entry name" value="RRP36"/>
    <property type="match status" value="1"/>
</dbReference>
<dbReference type="PANTHER" id="PTHR21738:SF0">
    <property type="entry name" value="RIBOSOMAL RNA PROCESSING PROTEIN 36 HOMOLOG"/>
    <property type="match status" value="1"/>
</dbReference>
<feature type="compositionally biased region" description="Basic residues" evidence="8">
    <location>
        <begin position="56"/>
        <end position="71"/>
    </location>
</feature>
<evidence type="ECO:0000313" key="9">
    <source>
        <dbReference type="Proteomes" id="UP000887569"/>
    </source>
</evidence>
<keyword evidence="5 6" id="KW-0539">Nucleus</keyword>
<proteinExistence type="inferred from homology"/>
<keyword evidence="6" id="KW-0687">Ribonucleoprotein</keyword>
<comment type="function">
    <text evidence="6">Component of the 90S pre-ribosome involved in the maturation of rRNAs. Required for early cleavages of the pre-RNAs in the 40S ribosomal subunit maturation pathway.</text>
</comment>
<evidence type="ECO:0000256" key="6">
    <source>
        <dbReference type="RuleBase" id="RU368027"/>
    </source>
</evidence>
<keyword evidence="3 6" id="KW-0690">Ribosome biogenesis</keyword>
<comment type="subcellular location">
    <subcellularLocation>
        <location evidence="1 6">Nucleus</location>
        <location evidence="1 6">Nucleolus</location>
    </subcellularLocation>
</comment>
<organism evidence="9 10">
    <name type="scientific">Parascaris univalens</name>
    <name type="common">Nematode worm</name>
    <dbReference type="NCBI Taxonomy" id="6257"/>
    <lineage>
        <taxon>Eukaryota</taxon>
        <taxon>Metazoa</taxon>
        <taxon>Ecdysozoa</taxon>
        <taxon>Nematoda</taxon>
        <taxon>Chromadorea</taxon>
        <taxon>Rhabditida</taxon>
        <taxon>Spirurina</taxon>
        <taxon>Ascaridomorpha</taxon>
        <taxon>Ascaridoidea</taxon>
        <taxon>Ascarididae</taxon>
        <taxon>Parascaris</taxon>
    </lineage>
</organism>
<dbReference type="GO" id="GO:0005730">
    <property type="term" value="C:nucleolus"/>
    <property type="evidence" value="ECO:0007669"/>
    <property type="project" value="UniProtKB-SubCell"/>
</dbReference>
<feature type="coiled-coil region" evidence="7">
    <location>
        <begin position="273"/>
        <end position="365"/>
    </location>
</feature>
<dbReference type="WBParaSite" id="PgR104_g038_t01">
    <property type="protein sequence ID" value="PgR104_g038_t01"/>
    <property type="gene ID" value="PgR104_g038"/>
</dbReference>
<dbReference type="GO" id="GO:0000462">
    <property type="term" value="P:maturation of SSU-rRNA from tricistronic rRNA transcript (SSU-rRNA, 5.8S rRNA, LSU-rRNA)"/>
    <property type="evidence" value="ECO:0007669"/>
    <property type="project" value="TreeGrafter"/>
</dbReference>
<feature type="region of interest" description="Disordered" evidence="8">
    <location>
        <begin position="56"/>
        <end position="165"/>
    </location>
</feature>
<evidence type="ECO:0000313" key="10">
    <source>
        <dbReference type="WBParaSite" id="PgR104_g038_t01"/>
    </source>
</evidence>
<dbReference type="AlphaFoldDB" id="A0A915C9D0"/>
<name>A0A915C9D0_PARUN</name>
<dbReference type="PANTHER" id="PTHR21738">
    <property type="entry name" value="RIBOSOMAL RNA PROCESSING PROTEIN 36 HOMOLOG"/>
    <property type="match status" value="1"/>
</dbReference>
<evidence type="ECO:0000256" key="5">
    <source>
        <dbReference type="ARBA" id="ARBA00023242"/>
    </source>
</evidence>
<evidence type="ECO:0000256" key="7">
    <source>
        <dbReference type="SAM" id="Coils"/>
    </source>
</evidence>